<evidence type="ECO:0000259" key="7">
    <source>
        <dbReference type="Pfam" id="PF00350"/>
    </source>
</evidence>
<dbReference type="Proteomes" id="UP000268230">
    <property type="component" value="Chromosome"/>
</dbReference>
<dbReference type="InterPro" id="IPR027417">
    <property type="entry name" value="P-loop_NTPase"/>
</dbReference>
<dbReference type="KEGG" id="pory:EJA05_03660"/>
<evidence type="ECO:0000256" key="2">
    <source>
        <dbReference type="ARBA" id="ARBA00022741"/>
    </source>
</evidence>
<dbReference type="EMBL" id="CP034338">
    <property type="protein sequence ID" value="AZL66889.1"/>
    <property type="molecule type" value="Genomic_DNA"/>
</dbReference>
<evidence type="ECO:0000256" key="6">
    <source>
        <dbReference type="SAM" id="Coils"/>
    </source>
</evidence>
<keyword evidence="5" id="KW-0472">Membrane</keyword>
<evidence type="ECO:0000313" key="8">
    <source>
        <dbReference type="EMBL" id="AZL66889.1"/>
    </source>
</evidence>
<dbReference type="GO" id="GO:0003924">
    <property type="term" value="F:GTPase activity"/>
    <property type="evidence" value="ECO:0007669"/>
    <property type="project" value="InterPro"/>
</dbReference>
<dbReference type="InterPro" id="IPR045063">
    <property type="entry name" value="Dynamin_N"/>
</dbReference>
<keyword evidence="2" id="KW-0547">Nucleotide-binding</keyword>
<feature type="domain" description="Dynamin N-terminal" evidence="7">
    <location>
        <begin position="59"/>
        <end position="305"/>
    </location>
</feature>
<keyword evidence="6" id="KW-0175">Coiled coil</keyword>
<proteinExistence type="predicted"/>
<reference evidence="8 9" key="1">
    <citation type="submission" date="2018-12" db="EMBL/GenBank/DDBJ databases">
        <authorList>
            <person name="Li S."/>
            <person name="Yang R."/>
            <person name="Chen G."/>
            <person name="Zou L."/>
            <person name="Zhang C."/>
            <person name="Chen Y."/>
            <person name="Liu Z."/>
            <person name="Li Y."/>
            <person name="Yan Y."/>
            <person name="Huang M."/>
            <person name="Chen T."/>
        </authorList>
    </citation>
    <scope>NUCLEOTIDE SEQUENCE [LARGE SCALE GENOMIC DNA]</scope>
    <source>
        <strain evidence="8 9">1257</strain>
    </source>
</reference>
<protein>
    <recommendedName>
        <fullName evidence="7">Dynamin N-terminal domain-containing protein</fullName>
    </recommendedName>
</protein>
<name>A0A3S8UEY5_9PSED</name>
<keyword evidence="4" id="KW-0342">GTP-binding</keyword>
<dbReference type="SUPFAM" id="SSF52540">
    <property type="entry name" value="P-loop containing nucleoside triphosphate hydrolases"/>
    <property type="match status" value="1"/>
</dbReference>
<sequence>MNYQKLVEFSESLYALAGSSQDLFGREIEQFKRMNAIDEPQQLAQSFQVLQDQNRLMNIGIVGRVKAGKSSLLNALIFDGEPILPKAATPMTAALTTITWGEVFHAKVEFYSEADIKSIKFKSDQYEQRLATRKDACLEELVKRRSAQTPGTPIDMQQLTQMAEKRALTELQREEGLFAANDQFKRMTASGINSKTLQSQSEISASNPKELAQRLHDYVGANGTYMPFTKTVHVFMPLEELRDICIIDTPGMNDPVQSREERTVELLKTCDVVFIVSPAGQFLNEQDLEVMGRITKKEGIQKLVLVASQIDTQLYGSEKRARLSDAVEAIRTQLSARAQSTLSDMKQSSPEVGSVFDKLISSVHHNLLHSSGLCHSLNRRLDAPESWDSNEQVTWENLSIDYPDYFSRDNRELTLGSLESLANIHAVEAVLAEVRTEKAKITTDIINNRLATKQKSLDEFKQYIIMLAKNQVLQIKSTNVGELNEQLASLESKRLDLALELDGSFKFTMDDYRQNLREGMRKKASQLLRETKLAIDDAEGSYSHTYTVDNDGALGWLARKLGVGGTTEKTEVRAKIISSQVVSTLKDYMTDVQDELSATVSHSHQGLNEALARALTPKIRGVLEHDANPQMIKLAILSIIQSIPKDDFDLDIPLPDDLKSKGTLKGYEAEQFKDAADDFVGSLGSKVKTKISSFLKQVERNTPGTISGTFVDEVQHRINVLKAQVDNAAQTIDRLERMIRKAEEVTL</sequence>
<evidence type="ECO:0000313" key="9">
    <source>
        <dbReference type="Proteomes" id="UP000268230"/>
    </source>
</evidence>
<feature type="coiled-coil region" evidence="6">
    <location>
        <begin position="473"/>
        <end position="500"/>
    </location>
</feature>
<dbReference type="OrthoDB" id="9816479at2"/>
<dbReference type="InterPro" id="IPR027094">
    <property type="entry name" value="Mitofusin_fam"/>
</dbReference>
<dbReference type="PANTHER" id="PTHR10465">
    <property type="entry name" value="TRANSMEMBRANE GTPASE FZO1"/>
    <property type="match status" value="1"/>
</dbReference>
<dbReference type="PANTHER" id="PTHR10465:SF0">
    <property type="entry name" value="SARCALUMENIN"/>
    <property type="match status" value="1"/>
</dbReference>
<dbReference type="GO" id="GO:0016020">
    <property type="term" value="C:membrane"/>
    <property type="evidence" value="ECO:0007669"/>
    <property type="project" value="UniProtKB-SubCell"/>
</dbReference>
<dbReference type="Pfam" id="PF00350">
    <property type="entry name" value="Dynamin_N"/>
    <property type="match status" value="1"/>
</dbReference>
<comment type="subcellular location">
    <subcellularLocation>
        <location evidence="1">Membrane</location>
    </subcellularLocation>
</comment>
<evidence type="ECO:0000256" key="3">
    <source>
        <dbReference type="ARBA" id="ARBA00022801"/>
    </source>
</evidence>
<dbReference type="Gene3D" id="3.40.50.300">
    <property type="entry name" value="P-loop containing nucleotide triphosphate hydrolases"/>
    <property type="match status" value="1"/>
</dbReference>
<gene>
    <name evidence="8" type="ORF">EJA05_03660</name>
</gene>
<keyword evidence="3" id="KW-0378">Hydrolase</keyword>
<feature type="coiled-coil region" evidence="6">
    <location>
        <begin position="711"/>
        <end position="745"/>
    </location>
</feature>
<accession>A0A3S8UEY5</accession>
<evidence type="ECO:0000256" key="1">
    <source>
        <dbReference type="ARBA" id="ARBA00004370"/>
    </source>
</evidence>
<evidence type="ECO:0000256" key="4">
    <source>
        <dbReference type="ARBA" id="ARBA00023134"/>
    </source>
</evidence>
<dbReference type="GO" id="GO:0005525">
    <property type="term" value="F:GTP binding"/>
    <property type="evidence" value="ECO:0007669"/>
    <property type="project" value="UniProtKB-KW"/>
</dbReference>
<dbReference type="AlphaFoldDB" id="A0A3S8UEY5"/>
<evidence type="ECO:0000256" key="5">
    <source>
        <dbReference type="ARBA" id="ARBA00023136"/>
    </source>
</evidence>
<organism evidence="8 9">
    <name type="scientific">Pseudomonas entomophila</name>
    <dbReference type="NCBI Taxonomy" id="312306"/>
    <lineage>
        <taxon>Bacteria</taxon>
        <taxon>Pseudomonadati</taxon>
        <taxon>Pseudomonadota</taxon>
        <taxon>Gammaproteobacteria</taxon>
        <taxon>Pseudomonadales</taxon>
        <taxon>Pseudomonadaceae</taxon>
        <taxon>Pseudomonas</taxon>
    </lineage>
</organism>